<evidence type="ECO:0000256" key="14">
    <source>
        <dbReference type="ARBA" id="ARBA00023146"/>
    </source>
</evidence>
<dbReference type="InterPro" id="IPR040659">
    <property type="entry name" value="PhetRS_B1"/>
</dbReference>
<evidence type="ECO:0000256" key="15">
    <source>
        <dbReference type="ARBA" id="ARBA00033189"/>
    </source>
</evidence>
<evidence type="ECO:0000256" key="1">
    <source>
        <dbReference type="ARBA" id="ARBA00001946"/>
    </source>
</evidence>
<reference evidence="18" key="1">
    <citation type="submission" date="2023-10" db="EMBL/GenBank/DDBJ databases">
        <authorList>
            <person name="Hackl T."/>
        </authorList>
    </citation>
    <scope>NUCLEOTIDE SEQUENCE</scope>
</reference>
<dbReference type="EMBL" id="CAUWAG010000008">
    <property type="protein sequence ID" value="CAJ2506070.1"/>
    <property type="molecule type" value="Genomic_DNA"/>
</dbReference>
<feature type="domain" description="B5" evidence="17">
    <location>
        <begin position="297"/>
        <end position="375"/>
    </location>
</feature>
<dbReference type="CDD" id="cd00769">
    <property type="entry name" value="PheRS_beta_core"/>
    <property type="match status" value="1"/>
</dbReference>
<proteinExistence type="inferred from homology"/>
<dbReference type="Pfam" id="PF03484">
    <property type="entry name" value="B5"/>
    <property type="match status" value="1"/>
</dbReference>
<dbReference type="Gene3D" id="3.50.40.10">
    <property type="entry name" value="Phenylalanyl-trna Synthetase, Chain B, domain 3"/>
    <property type="match status" value="1"/>
</dbReference>
<dbReference type="InterPro" id="IPR020825">
    <property type="entry name" value="Phe-tRNA_synthase-like_B3/B4"/>
</dbReference>
<dbReference type="SMART" id="SM00873">
    <property type="entry name" value="B3_4"/>
    <property type="match status" value="1"/>
</dbReference>
<dbReference type="GO" id="GO:0009328">
    <property type="term" value="C:phenylalanine-tRNA ligase complex"/>
    <property type="evidence" value="ECO:0007669"/>
    <property type="project" value="TreeGrafter"/>
</dbReference>
<keyword evidence="9" id="KW-0479">Metal-binding</keyword>
<dbReference type="GO" id="GO:0005524">
    <property type="term" value="F:ATP binding"/>
    <property type="evidence" value="ECO:0007669"/>
    <property type="project" value="UniProtKB-KW"/>
</dbReference>
<protein>
    <recommendedName>
        <fullName evidence="6">Phenylalanine--tRNA ligase beta subunit</fullName>
        <ecNumber evidence="5">6.1.1.20</ecNumber>
    </recommendedName>
    <alternativeName>
        <fullName evidence="15">Phenylalanyl-tRNA synthetase beta subunit</fullName>
    </alternativeName>
</protein>
<dbReference type="Gene3D" id="3.30.930.10">
    <property type="entry name" value="Bira Bifunctional Protein, Domain 2"/>
    <property type="match status" value="1"/>
</dbReference>
<evidence type="ECO:0000256" key="5">
    <source>
        <dbReference type="ARBA" id="ARBA00012814"/>
    </source>
</evidence>
<dbReference type="Pfam" id="PF17759">
    <property type="entry name" value="tRNA_synthFbeta"/>
    <property type="match status" value="1"/>
</dbReference>
<evidence type="ECO:0000256" key="16">
    <source>
        <dbReference type="ARBA" id="ARBA00049255"/>
    </source>
</evidence>
<dbReference type="FunFam" id="3.30.930.10:FF:000052">
    <property type="entry name" value="Phenylalanyl-tRNA synthetase, beta subunit"/>
    <property type="match status" value="1"/>
</dbReference>
<dbReference type="NCBIfam" id="TIGR00471">
    <property type="entry name" value="pheT_arch"/>
    <property type="match status" value="1"/>
</dbReference>
<evidence type="ECO:0000313" key="18">
    <source>
        <dbReference type="EMBL" id="CAJ2506070.1"/>
    </source>
</evidence>
<keyword evidence="14" id="KW-0030">Aminoacyl-tRNA synthetase</keyword>
<dbReference type="InterPro" id="IPR045864">
    <property type="entry name" value="aa-tRNA-synth_II/BPL/LPL"/>
</dbReference>
<evidence type="ECO:0000256" key="8">
    <source>
        <dbReference type="ARBA" id="ARBA00022598"/>
    </source>
</evidence>
<keyword evidence="11" id="KW-0067">ATP-binding</keyword>
<comment type="subunit">
    <text evidence="4">Tetramer of two alpha and two beta subunits.</text>
</comment>
<comment type="subcellular location">
    <subcellularLocation>
        <location evidence="2">Cytoplasm</location>
    </subcellularLocation>
</comment>
<dbReference type="FunFam" id="3.30.56.10:FF:000006">
    <property type="entry name" value="Phenylalanyl-tRNA synthetase subunit beta"/>
    <property type="match status" value="1"/>
</dbReference>
<dbReference type="InterPro" id="IPR005147">
    <property type="entry name" value="tRNA_synthase_B5-dom"/>
</dbReference>
<dbReference type="GO" id="GO:0003723">
    <property type="term" value="F:RNA binding"/>
    <property type="evidence" value="ECO:0007669"/>
    <property type="project" value="InterPro"/>
</dbReference>
<evidence type="ECO:0000256" key="4">
    <source>
        <dbReference type="ARBA" id="ARBA00011209"/>
    </source>
</evidence>
<dbReference type="GO" id="GO:0004826">
    <property type="term" value="F:phenylalanine-tRNA ligase activity"/>
    <property type="evidence" value="ECO:0007669"/>
    <property type="project" value="UniProtKB-EC"/>
</dbReference>
<dbReference type="FunFam" id="3.50.40.10:FF:000002">
    <property type="entry name" value="phenylalanine--tRNA ligase beta subunit"/>
    <property type="match status" value="1"/>
</dbReference>
<dbReference type="SUPFAM" id="SSF55681">
    <property type="entry name" value="Class II aaRS and biotin synthetases"/>
    <property type="match status" value="1"/>
</dbReference>
<comment type="catalytic activity">
    <reaction evidence="16">
        <text>tRNA(Phe) + L-phenylalanine + ATP = L-phenylalanyl-tRNA(Phe) + AMP + diphosphate + H(+)</text>
        <dbReference type="Rhea" id="RHEA:19413"/>
        <dbReference type="Rhea" id="RHEA-COMP:9668"/>
        <dbReference type="Rhea" id="RHEA-COMP:9699"/>
        <dbReference type="ChEBI" id="CHEBI:15378"/>
        <dbReference type="ChEBI" id="CHEBI:30616"/>
        <dbReference type="ChEBI" id="CHEBI:33019"/>
        <dbReference type="ChEBI" id="CHEBI:58095"/>
        <dbReference type="ChEBI" id="CHEBI:78442"/>
        <dbReference type="ChEBI" id="CHEBI:78531"/>
        <dbReference type="ChEBI" id="CHEBI:456215"/>
        <dbReference type="EC" id="6.1.1.20"/>
    </reaction>
</comment>
<keyword evidence="7" id="KW-0963">Cytoplasm</keyword>
<dbReference type="InterPro" id="IPR004531">
    <property type="entry name" value="Phe-tRNA-synth_IIc_bsu_arc_euk"/>
</dbReference>
<comment type="cofactor">
    <cofactor evidence="1">
        <name>Mg(2+)</name>
        <dbReference type="ChEBI" id="CHEBI:18420"/>
    </cofactor>
</comment>
<gene>
    <name evidence="18" type="ORF">KHLLAP_LOCUS6538</name>
</gene>
<dbReference type="Pfam" id="PF03483">
    <property type="entry name" value="B3_4"/>
    <property type="match status" value="1"/>
</dbReference>
<dbReference type="Proteomes" id="UP001295740">
    <property type="component" value="Unassembled WGS sequence"/>
</dbReference>
<evidence type="ECO:0000256" key="10">
    <source>
        <dbReference type="ARBA" id="ARBA00022741"/>
    </source>
</evidence>
<evidence type="ECO:0000259" key="17">
    <source>
        <dbReference type="PROSITE" id="PS51483"/>
    </source>
</evidence>
<organism evidence="18 19">
    <name type="scientific">Anthostomella pinea</name>
    <dbReference type="NCBI Taxonomy" id="933095"/>
    <lineage>
        <taxon>Eukaryota</taxon>
        <taxon>Fungi</taxon>
        <taxon>Dikarya</taxon>
        <taxon>Ascomycota</taxon>
        <taxon>Pezizomycotina</taxon>
        <taxon>Sordariomycetes</taxon>
        <taxon>Xylariomycetidae</taxon>
        <taxon>Xylariales</taxon>
        <taxon>Xylariaceae</taxon>
        <taxon>Anthostomella</taxon>
    </lineage>
</organism>
<dbReference type="SUPFAM" id="SSF46955">
    <property type="entry name" value="Putative DNA-binding domain"/>
    <property type="match status" value="2"/>
</dbReference>
<dbReference type="PANTHER" id="PTHR10947">
    <property type="entry name" value="PHENYLALANYL-TRNA SYNTHETASE BETA CHAIN AND LEUCINE-RICH REPEAT-CONTAINING PROTEIN 47"/>
    <property type="match status" value="1"/>
</dbReference>
<accession>A0AAI8VKG1</accession>
<dbReference type="InterPro" id="IPR045060">
    <property type="entry name" value="Phe-tRNA-ligase_IIc_bsu"/>
</dbReference>
<evidence type="ECO:0000256" key="11">
    <source>
        <dbReference type="ARBA" id="ARBA00022840"/>
    </source>
</evidence>
<evidence type="ECO:0000256" key="12">
    <source>
        <dbReference type="ARBA" id="ARBA00022842"/>
    </source>
</evidence>
<dbReference type="InterPro" id="IPR041616">
    <property type="entry name" value="PheRS_beta_core"/>
</dbReference>
<dbReference type="Pfam" id="PF18262">
    <property type="entry name" value="PhetRS_B1"/>
    <property type="match status" value="1"/>
</dbReference>
<sequence length="610" mass="68730">MPTISCDKYDLFEALGQKYTTAEFEDLCFDFGIELDEDTENDDRPTVNGVQEPPQLKIEIPANRYDMLCFEGIALMLNIFREKQSVPNFRLIQPAAGDLTTITVLEDTTKVRPLVAGAILRNVKFTQKSYDSFIGLQDKLHQNLARGRSLVAIGTHDLDTVQGPFTYEARPPKDISFTPLNQTKKMTGEEMMAFYEKDKHLGRYLHIIRDKPVYPVIYDANREVCSMPPIINGDRSKITLNSKNVFIECTATDATKLDIVVNMMVAMFSCYCAEEFTVEPVKIISDHNGQTRITPNLNHRSQMVEIDYLNDCLGLSESPEVMCKLLSKMALDAKPSGSDKNLIEVSIPPTRADILQRCDIMEDLGIAYGFNKLPRMTVNKNVGAPLTLNKLSDIVRTECGMAGWSEVMPLILCSHAENFAWLNRADDGTSAVRLANPKTAEYQIVRTSLLPGLLKTIRENNHHRVPIKVFETADVAFKDDTVERRARNERHFSAAWYGRSSGFEEVHGLLDRVMLTLKQAFVSREEGLPASGAKNMDFEVRQDHTKRDGYWLEPIDEATFFGGRAAAIYLRLGGKEVRIGELGILHPTVLEKFDIKYPVSTLEVNIEALL</sequence>
<keyword evidence="8" id="KW-0436">Ligase</keyword>
<dbReference type="AlphaFoldDB" id="A0AAI8VKG1"/>
<dbReference type="SUPFAM" id="SSF56037">
    <property type="entry name" value="PheT/TilS domain"/>
    <property type="match status" value="1"/>
</dbReference>
<dbReference type="PROSITE" id="PS51483">
    <property type="entry name" value="B5"/>
    <property type="match status" value="1"/>
</dbReference>
<keyword evidence="19" id="KW-1185">Reference proteome</keyword>
<evidence type="ECO:0000256" key="13">
    <source>
        <dbReference type="ARBA" id="ARBA00022917"/>
    </source>
</evidence>
<dbReference type="FunFam" id="3.30.56.10:FF:000004">
    <property type="entry name" value="Phenylalanyl-tRNA synthetase, beta subunit"/>
    <property type="match status" value="1"/>
</dbReference>
<dbReference type="InterPro" id="IPR005146">
    <property type="entry name" value="B3/B4_tRNA-bd"/>
</dbReference>
<evidence type="ECO:0000256" key="6">
    <source>
        <dbReference type="ARBA" id="ARBA00017032"/>
    </source>
</evidence>
<evidence type="ECO:0000256" key="2">
    <source>
        <dbReference type="ARBA" id="ARBA00004496"/>
    </source>
</evidence>
<dbReference type="Gene3D" id="3.30.56.10">
    <property type="match status" value="2"/>
</dbReference>
<keyword evidence="13" id="KW-0648">Protein biosynthesis</keyword>
<dbReference type="InterPro" id="IPR009061">
    <property type="entry name" value="DNA-bd_dom_put_sf"/>
</dbReference>
<comment type="caution">
    <text evidence="18">The sequence shown here is derived from an EMBL/GenBank/DDBJ whole genome shotgun (WGS) entry which is preliminary data.</text>
</comment>
<comment type="similarity">
    <text evidence="3">Belongs to the phenylalanyl-tRNA synthetase beta subunit family. Type 2 subfamily.</text>
</comment>
<name>A0AAI8VKG1_9PEZI</name>
<evidence type="ECO:0000256" key="9">
    <source>
        <dbReference type="ARBA" id="ARBA00022723"/>
    </source>
</evidence>
<keyword evidence="12" id="KW-0460">Magnesium</keyword>
<dbReference type="PANTHER" id="PTHR10947:SF0">
    <property type="entry name" value="PHENYLALANINE--TRNA LIGASE BETA SUBUNIT"/>
    <property type="match status" value="1"/>
</dbReference>
<evidence type="ECO:0000313" key="19">
    <source>
        <dbReference type="Proteomes" id="UP001295740"/>
    </source>
</evidence>
<dbReference type="SMART" id="SM00874">
    <property type="entry name" value="B5"/>
    <property type="match status" value="1"/>
</dbReference>
<evidence type="ECO:0000256" key="3">
    <source>
        <dbReference type="ARBA" id="ARBA00007438"/>
    </source>
</evidence>
<evidence type="ECO:0000256" key="7">
    <source>
        <dbReference type="ARBA" id="ARBA00022490"/>
    </source>
</evidence>
<dbReference type="GO" id="GO:0006432">
    <property type="term" value="P:phenylalanyl-tRNA aminoacylation"/>
    <property type="evidence" value="ECO:0007669"/>
    <property type="project" value="InterPro"/>
</dbReference>
<dbReference type="EC" id="6.1.1.20" evidence="5"/>
<keyword evidence="10" id="KW-0547">Nucleotide-binding</keyword>
<dbReference type="GO" id="GO:0000287">
    <property type="term" value="F:magnesium ion binding"/>
    <property type="evidence" value="ECO:0007669"/>
    <property type="project" value="InterPro"/>
</dbReference>